<gene>
    <name evidence="7" type="ORF">LLUT_LOCUS158</name>
</gene>
<evidence type="ECO:0000256" key="2">
    <source>
        <dbReference type="ARBA" id="ARBA00022490"/>
    </source>
</evidence>
<comment type="caution">
    <text evidence="7">The sequence shown here is derived from an EMBL/GenBank/DDBJ whole genome shotgun (WGS) entry which is preliminary data.</text>
</comment>
<dbReference type="InterPro" id="IPR006456">
    <property type="entry name" value="ZF_HD_homeobox_Cys/His_dimer"/>
</dbReference>
<keyword evidence="3" id="KW-0479">Metal-binding</keyword>
<dbReference type="PANTHER" id="PTHR31948:SF162">
    <property type="entry name" value="MINI ZINC FINGER PROTEIN 2"/>
    <property type="match status" value="1"/>
</dbReference>
<dbReference type="EMBL" id="CAXHTB010000001">
    <property type="protein sequence ID" value="CAL0299098.1"/>
    <property type="molecule type" value="Genomic_DNA"/>
</dbReference>
<dbReference type="GO" id="GO:0005737">
    <property type="term" value="C:cytoplasm"/>
    <property type="evidence" value="ECO:0007669"/>
    <property type="project" value="UniProtKB-SubCell"/>
</dbReference>
<protein>
    <recommendedName>
        <fullName evidence="6">ZF-HD dimerization-type domain-containing protein</fullName>
    </recommendedName>
</protein>
<evidence type="ECO:0000313" key="7">
    <source>
        <dbReference type="EMBL" id="CAL0299098.1"/>
    </source>
</evidence>
<evidence type="ECO:0000256" key="3">
    <source>
        <dbReference type="ARBA" id="ARBA00022723"/>
    </source>
</evidence>
<evidence type="ECO:0000259" key="6">
    <source>
        <dbReference type="PROSITE" id="PS51523"/>
    </source>
</evidence>
<evidence type="ECO:0000256" key="4">
    <source>
        <dbReference type="ARBA" id="ARBA00022771"/>
    </source>
</evidence>
<dbReference type="GO" id="GO:0050793">
    <property type="term" value="P:regulation of developmental process"/>
    <property type="evidence" value="ECO:0007669"/>
    <property type="project" value="TreeGrafter"/>
</dbReference>
<dbReference type="AlphaFoldDB" id="A0AAV1VQ38"/>
<feature type="domain" description="ZF-HD dimerization-type" evidence="6">
    <location>
        <begin position="27"/>
        <end position="76"/>
    </location>
</feature>
<organism evidence="7 8">
    <name type="scientific">Lupinus luteus</name>
    <name type="common">European yellow lupine</name>
    <dbReference type="NCBI Taxonomy" id="3873"/>
    <lineage>
        <taxon>Eukaryota</taxon>
        <taxon>Viridiplantae</taxon>
        <taxon>Streptophyta</taxon>
        <taxon>Embryophyta</taxon>
        <taxon>Tracheophyta</taxon>
        <taxon>Spermatophyta</taxon>
        <taxon>Magnoliopsida</taxon>
        <taxon>eudicotyledons</taxon>
        <taxon>Gunneridae</taxon>
        <taxon>Pentapetalae</taxon>
        <taxon>rosids</taxon>
        <taxon>fabids</taxon>
        <taxon>Fabales</taxon>
        <taxon>Fabaceae</taxon>
        <taxon>Papilionoideae</taxon>
        <taxon>50 kb inversion clade</taxon>
        <taxon>genistoids sensu lato</taxon>
        <taxon>core genistoids</taxon>
        <taxon>Genisteae</taxon>
        <taxon>Lupinus</taxon>
    </lineage>
</organism>
<dbReference type="GO" id="GO:0000976">
    <property type="term" value="F:transcription cis-regulatory region binding"/>
    <property type="evidence" value="ECO:0007669"/>
    <property type="project" value="TreeGrafter"/>
</dbReference>
<dbReference type="PANTHER" id="PTHR31948">
    <property type="entry name" value="ZINC-FINGER HOMEODOMAIN PROTEIN 2"/>
    <property type="match status" value="1"/>
</dbReference>
<proteinExistence type="predicted"/>
<keyword evidence="8" id="KW-1185">Reference proteome</keyword>
<comment type="subcellular location">
    <subcellularLocation>
        <location evidence="1">Cytoplasm</location>
    </subcellularLocation>
</comment>
<dbReference type="Proteomes" id="UP001497480">
    <property type="component" value="Unassembled WGS sequence"/>
</dbReference>
<keyword evidence="5" id="KW-0862">Zinc</keyword>
<dbReference type="Pfam" id="PF04770">
    <property type="entry name" value="ZF-HD_dimer"/>
    <property type="match status" value="1"/>
</dbReference>
<evidence type="ECO:0000256" key="1">
    <source>
        <dbReference type="ARBA" id="ARBA00004496"/>
    </source>
</evidence>
<dbReference type="GO" id="GO:0003700">
    <property type="term" value="F:DNA-binding transcription factor activity"/>
    <property type="evidence" value="ECO:0007669"/>
    <property type="project" value="TreeGrafter"/>
</dbReference>
<dbReference type="GO" id="GO:0005634">
    <property type="term" value="C:nucleus"/>
    <property type="evidence" value="ECO:0007669"/>
    <property type="project" value="TreeGrafter"/>
</dbReference>
<dbReference type="GO" id="GO:0008270">
    <property type="term" value="F:zinc ion binding"/>
    <property type="evidence" value="ECO:0007669"/>
    <property type="project" value="UniProtKB-KW"/>
</dbReference>
<evidence type="ECO:0000313" key="8">
    <source>
        <dbReference type="Proteomes" id="UP001497480"/>
    </source>
</evidence>
<evidence type="ECO:0000256" key="5">
    <source>
        <dbReference type="ARBA" id="ARBA00022833"/>
    </source>
</evidence>
<sequence length="90" mass="9871">MKRVEVVREDPKAGLTDSTVRVKNVRYGICLKNHSIYLIGYVVDGCQAFLGNGEEGTEASRICGACGCHRDHHIREEMETVVASENSSSS</sequence>
<dbReference type="PROSITE" id="PS51523">
    <property type="entry name" value="ZF_HD_DIMER"/>
    <property type="match status" value="1"/>
</dbReference>
<reference evidence="7 8" key="1">
    <citation type="submission" date="2024-03" db="EMBL/GenBank/DDBJ databases">
        <authorList>
            <person name="Martinez-Hernandez J."/>
        </authorList>
    </citation>
    <scope>NUCLEOTIDE SEQUENCE [LARGE SCALE GENOMIC DNA]</scope>
</reference>
<name>A0AAV1VQ38_LUPLU</name>
<accession>A0AAV1VQ38</accession>
<keyword evidence="4" id="KW-0863">Zinc-finger</keyword>
<keyword evidence="2" id="KW-0963">Cytoplasm</keyword>